<evidence type="ECO:0000313" key="1">
    <source>
        <dbReference type="EMBL" id="QVI24788.1"/>
    </source>
</evidence>
<proteinExistence type="predicted"/>
<organism evidence="1 2">
    <name type="scientific">Nocardia tengchongensis</name>
    <dbReference type="NCBI Taxonomy" id="2055889"/>
    <lineage>
        <taxon>Bacteria</taxon>
        <taxon>Bacillati</taxon>
        <taxon>Actinomycetota</taxon>
        <taxon>Actinomycetes</taxon>
        <taxon>Mycobacteriales</taxon>
        <taxon>Nocardiaceae</taxon>
        <taxon>Nocardia</taxon>
    </lineage>
</organism>
<dbReference type="Proteomes" id="UP000683310">
    <property type="component" value="Chromosome"/>
</dbReference>
<dbReference type="EMBL" id="CP074371">
    <property type="protein sequence ID" value="QVI24788.1"/>
    <property type="molecule type" value="Genomic_DNA"/>
</dbReference>
<reference evidence="1 2" key="1">
    <citation type="submission" date="2021-04" db="EMBL/GenBank/DDBJ databases">
        <title>Nocardia tengchongensis.</title>
        <authorList>
            <person name="Zhuang k."/>
            <person name="Ran Y."/>
            <person name="Li W."/>
        </authorList>
    </citation>
    <scope>NUCLEOTIDE SEQUENCE [LARGE SCALE GENOMIC DNA]</scope>
    <source>
        <strain evidence="1 2">CFH S0057</strain>
    </source>
</reference>
<keyword evidence="2" id="KW-1185">Reference proteome</keyword>
<protein>
    <submittedName>
        <fullName evidence="1">Uncharacterized protein</fullName>
    </submittedName>
</protein>
<name>A0ABX8CZU3_9NOCA</name>
<gene>
    <name evidence="1" type="ORF">KHQ06_10635</name>
</gene>
<evidence type="ECO:0000313" key="2">
    <source>
        <dbReference type="Proteomes" id="UP000683310"/>
    </source>
</evidence>
<sequence length="120" mass="11644">MPVPANSTYVSSTVSGGTVAATVGQSGGRITLDAPGTIAAGASFTLPAVTVKVTAAAAGTITSTLAGTSFDDPGLTFTASVDSGTILGAVDVPVKCYPGTAPTLTTTTVTAGNPGWEPRR</sequence>
<accession>A0ABX8CZU3</accession>